<evidence type="ECO:0000313" key="7">
    <source>
        <dbReference type="Proteomes" id="UP001178507"/>
    </source>
</evidence>
<keyword evidence="7" id="KW-1185">Reference proteome</keyword>
<sequence length="1475" mass="162953">MHVGRRCRLFAKQCGARFSTLEEGQRRAKTLQAVERRAAKIHYREELKKAIFDETALERSREASLRYHIFRTERPLSQVEKRRGQKALRPFGFLPRLRPADLLQLVEGPAQAHSSNPLLWGELEKLFLVHGKVLSIGELARVLYAFAMRHRQHTAPLPLRLLRLASRRIQEEVFLCSTTELADALEAFGTFSVRELKLLEKVSNALPAICEEGQPMLGQSAARLGSGLAQLRWPDPTALQLLTDFAVNALKPKEREVAPRKQRNLFQIPRFEPEEHDPQLTKVHIVRICESFAALEVRSEPLIRAVLVDFCRGKVKSGEKPWDRELLGRLGSSLGRLGVTHAEITSRWLRAVRAEDRQDCQPKAPGWLLEVATTANLLGAFHREFQLRVGRRLRVSLRLGPPDTLPMPSLLVPAAGDVAPSNQLVTGLPSVSSAVRQPPAEHLKVALRCLEVLSCMDDADCLPVFQAALRHVEGLAAGDESPVLLPLLSMSFRLPKDDQLYVANKVFSKLDIQPAKSFSNAELLEAHRCSARLRFEGAEEPQAGGMGHFEQRCPSLAKVLWQRLRGILVVSGEQLEDAKLRQLASFASVAEVLRSSERVAVTGEEANLAVSCSRTLRVKLASEPTLSLGTAVSMAEWFASTPVPAGSEVLCRQLSAKVKLMEASSLRRTIAASLTASFGTSPASWLRVLHVSSKDLRRKIYLQPADWVMRLAVLFLQALARGQRFASCRPKLPELRRTQRIKHGQRVQRMHSVQRVKHIARVGAAAMVRRLLKPGMLSQVSILALEESLGITQSMRRRPRHEVSKLAPFILLDGHPSYDFSFAAGLAGGATRRSPSTLAVRQASEAINVLPPATLPPEPSVGKVEYKLRLSAEEGTKRFEELVTQLNWRMRECSSEEECAEFEDLSQYRDAVYRLGVADDGQVVGLSDAELAESLSVLTAMAGRIPATVTVISQKRGISPGNKTAITALVRACRSAFGGDEVRICTVGNVDSGKSTLLGLLTQGMQDDGRGRARASVFRHRHELESGRTSCIATLTLGFDEIGQVVNYQEDELGLFRSHEAHHNAGRMEAQARIAERASKLISFFDLCGHERYFKTTLQGMVGLNPDYLLCTVDANRGEMRGMVHEHLIVANALAVPTMICLTKCDVASAENLGSATRDVKRFVKQLGSPTFVVKDRNDVILAAERILQGYTPIFHCSAVTGAMIPELKLLLNVLSRRGFSRPHTDPELQIQIDEVFPQVPGVGLVVAGRVLHGTAQPGQAIRMGPVVDSSGDLVKDGFVNLRLSSIRVQGHSVEQLRSGSSGTFALKASGKAKDALTPRVLRRSKFLVGAKSVLTPFRWLKASVTVLQHPSSIRARYEPVLHIGMVRQTARVVEMNADGKPVSLLRAGDSAEVLFRWAHWPEIVEPGCALVFRENSVKGIGTVTWVGELEPQEPPRGNRLRTSKKSKPAAEAKDKKARKGIARERGRKSKRSKR</sequence>
<dbReference type="SUPFAM" id="SSF50465">
    <property type="entry name" value="EF-Tu/eEF-1alpha/eIF2-gamma C-terminal domain"/>
    <property type="match status" value="1"/>
</dbReference>
<dbReference type="InterPro" id="IPR050055">
    <property type="entry name" value="EF-Tu_GTPase"/>
</dbReference>
<accession>A0AA36I5F8</accession>
<dbReference type="PANTHER" id="PTHR43721">
    <property type="entry name" value="ELONGATION FACTOR TU-RELATED"/>
    <property type="match status" value="1"/>
</dbReference>
<dbReference type="Gene3D" id="3.40.50.300">
    <property type="entry name" value="P-loop containing nucleotide triphosphate hydrolases"/>
    <property type="match status" value="1"/>
</dbReference>
<keyword evidence="2" id="KW-0547">Nucleotide-binding</keyword>
<evidence type="ECO:0000256" key="2">
    <source>
        <dbReference type="ARBA" id="ARBA00022741"/>
    </source>
</evidence>
<proteinExistence type="inferred from homology"/>
<reference evidence="6" key="1">
    <citation type="submission" date="2023-08" db="EMBL/GenBank/DDBJ databases">
        <authorList>
            <person name="Chen Y."/>
            <person name="Shah S."/>
            <person name="Dougan E. K."/>
            <person name="Thang M."/>
            <person name="Chan C."/>
        </authorList>
    </citation>
    <scope>NUCLEOTIDE SEQUENCE</scope>
</reference>
<feature type="compositionally biased region" description="Basic residues" evidence="4">
    <location>
        <begin position="1439"/>
        <end position="1448"/>
    </location>
</feature>
<dbReference type="Proteomes" id="UP001178507">
    <property type="component" value="Unassembled WGS sequence"/>
</dbReference>
<dbReference type="PROSITE" id="PS51722">
    <property type="entry name" value="G_TR_2"/>
    <property type="match status" value="1"/>
</dbReference>
<feature type="domain" description="Tr-type G" evidence="5">
    <location>
        <begin position="979"/>
        <end position="1224"/>
    </location>
</feature>
<dbReference type="PANTHER" id="PTHR43721:SF9">
    <property type="entry name" value="GTP-BINDING PROTEIN 1"/>
    <property type="match status" value="1"/>
</dbReference>
<name>A0AA36I5F8_9DINO</name>
<protein>
    <recommendedName>
        <fullName evidence="5">Tr-type G domain-containing protein</fullName>
    </recommendedName>
</protein>
<dbReference type="CDD" id="cd03708">
    <property type="entry name" value="GTPBP_III"/>
    <property type="match status" value="1"/>
</dbReference>
<dbReference type="InterPro" id="IPR009000">
    <property type="entry name" value="Transl_B-barrel_sf"/>
</dbReference>
<dbReference type="GO" id="GO:0005525">
    <property type="term" value="F:GTP binding"/>
    <property type="evidence" value="ECO:0007669"/>
    <property type="project" value="UniProtKB-KW"/>
</dbReference>
<dbReference type="SUPFAM" id="SSF50447">
    <property type="entry name" value="Translation proteins"/>
    <property type="match status" value="1"/>
</dbReference>
<feature type="compositionally biased region" description="Basic residues" evidence="4">
    <location>
        <begin position="1456"/>
        <end position="1475"/>
    </location>
</feature>
<dbReference type="EMBL" id="CAUJNA010000713">
    <property type="protein sequence ID" value="CAJ1380470.1"/>
    <property type="molecule type" value="Genomic_DNA"/>
</dbReference>
<organism evidence="6 7">
    <name type="scientific">Effrenium voratum</name>
    <dbReference type="NCBI Taxonomy" id="2562239"/>
    <lineage>
        <taxon>Eukaryota</taxon>
        <taxon>Sar</taxon>
        <taxon>Alveolata</taxon>
        <taxon>Dinophyceae</taxon>
        <taxon>Suessiales</taxon>
        <taxon>Symbiodiniaceae</taxon>
        <taxon>Effrenium</taxon>
    </lineage>
</organism>
<dbReference type="InterPro" id="IPR027417">
    <property type="entry name" value="P-loop_NTPase"/>
</dbReference>
<evidence type="ECO:0000259" key="5">
    <source>
        <dbReference type="PROSITE" id="PS51722"/>
    </source>
</evidence>
<dbReference type="Pfam" id="PF00009">
    <property type="entry name" value="GTP_EFTU"/>
    <property type="match status" value="1"/>
</dbReference>
<evidence type="ECO:0000256" key="1">
    <source>
        <dbReference type="ARBA" id="ARBA00007249"/>
    </source>
</evidence>
<comment type="caution">
    <text evidence="6">The sequence shown here is derived from an EMBL/GenBank/DDBJ whole genome shotgun (WGS) entry which is preliminary data.</text>
</comment>
<dbReference type="GO" id="GO:0003746">
    <property type="term" value="F:translation elongation factor activity"/>
    <property type="evidence" value="ECO:0007669"/>
    <property type="project" value="TreeGrafter"/>
</dbReference>
<gene>
    <name evidence="6" type="ORF">EVOR1521_LOCUS8402</name>
</gene>
<dbReference type="GO" id="GO:0003924">
    <property type="term" value="F:GTPase activity"/>
    <property type="evidence" value="ECO:0007669"/>
    <property type="project" value="InterPro"/>
</dbReference>
<evidence type="ECO:0000256" key="3">
    <source>
        <dbReference type="ARBA" id="ARBA00023134"/>
    </source>
</evidence>
<dbReference type="Gene3D" id="2.40.30.10">
    <property type="entry name" value="Translation factors"/>
    <property type="match status" value="1"/>
</dbReference>
<evidence type="ECO:0000313" key="6">
    <source>
        <dbReference type="EMBL" id="CAJ1380470.1"/>
    </source>
</evidence>
<dbReference type="InterPro" id="IPR000795">
    <property type="entry name" value="T_Tr_GTP-bd_dom"/>
</dbReference>
<dbReference type="SUPFAM" id="SSF52540">
    <property type="entry name" value="P-loop containing nucleoside triphosphate hydrolases"/>
    <property type="match status" value="1"/>
</dbReference>
<comment type="similarity">
    <text evidence="1">Belongs to the TRAFAC class translation factor GTPase superfamily. Classic translation factor GTPase family. EF-Tu/EF-1A subfamily.</text>
</comment>
<dbReference type="InterPro" id="IPR009001">
    <property type="entry name" value="Transl_elong_EF1A/Init_IF2_C"/>
</dbReference>
<evidence type="ECO:0000256" key="4">
    <source>
        <dbReference type="SAM" id="MobiDB-lite"/>
    </source>
</evidence>
<keyword evidence="3" id="KW-0342">GTP-binding</keyword>
<feature type="region of interest" description="Disordered" evidence="4">
    <location>
        <begin position="1429"/>
        <end position="1475"/>
    </location>
</feature>